<keyword evidence="4" id="KW-0479">Metal-binding</keyword>
<dbReference type="PANTHER" id="PTHR45884">
    <property type="entry name" value="N-ACETYLTRANSFERASE ECO"/>
    <property type="match status" value="1"/>
</dbReference>
<evidence type="ECO:0000256" key="7">
    <source>
        <dbReference type="ARBA" id="ARBA00023242"/>
    </source>
</evidence>
<dbReference type="RefSeq" id="XP_042189685.1">
    <property type="nucleotide sequence ID" value="XM_042333751.1"/>
</dbReference>
<keyword evidence="7" id="KW-0539">Nucleus</keyword>
<reference evidence="16" key="1">
    <citation type="journal article" date="2006" name="Science">
        <title>Ancient noncoding elements conserved in the human genome.</title>
        <authorList>
            <person name="Venkatesh B."/>
            <person name="Kirkness E.F."/>
            <person name="Loh Y.H."/>
            <person name="Halpern A.L."/>
            <person name="Lee A.P."/>
            <person name="Johnson J."/>
            <person name="Dandona N."/>
            <person name="Viswanathan L.D."/>
            <person name="Tay A."/>
            <person name="Venter J.C."/>
            <person name="Strausberg R.L."/>
            <person name="Brenner S."/>
        </authorList>
    </citation>
    <scope>NUCLEOTIDE SEQUENCE [LARGE SCALE GENOMIC DNA]</scope>
</reference>
<protein>
    <submittedName>
        <fullName evidence="14">N-acetyltransferase ESCO2-like protein</fullName>
    </submittedName>
</protein>
<reference evidence="16" key="2">
    <citation type="journal article" date="2007" name="PLoS Biol.">
        <title>Survey sequencing and comparative analysis of the elephant shark (Callorhinchus milii) genome.</title>
        <authorList>
            <person name="Venkatesh B."/>
            <person name="Kirkness E.F."/>
            <person name="Loh Y.H."/>
            <person name="Halpern A.L."/>
            <person name="Lee A.P."/>
            <person name="Johnson J."/>
            <person name="Dandona N."/>
            <person name="Viswanathan L.D."/>
            <person name="Tay A."/>
            <person name="Venter J.C."/>
            <person name="Strausberg R.L."/>
            <person name="Brenner S."/>
        </authorList>
    </citation>
    <scope>NUCLEOTIDE SEQUENCE [LARGE SCALE GENOMIC DNA]</scope>
</reference>
<keyword evidence="8" id="KW-0131">Cell cycle</keyword>
<reference evidence="15" key="4">
    <citation type="submission" date="2025-05" db="UniProtKB">
        <authorList>
            <consortium name="Ensembl"/>
        </authorList>
    </citation>
    <scope>IDENTIFICATION</scope>
</reference>
<feature type="region of interest" description="Disordered" evidence="11">
    <location>
        <begin position="116"/>
        <end position="192"/>
    </location>
</feature>
<feature type="domain" description="N-acetyltransferase ESCO acetyl-transferase" evidence="13">
    <location>
        <begin position="697"/>
        <end position="764"/>
    </location>
</feature>
<gene>
    <name evidence="15" type="primary">esco2</name>
</gene>
<evidence type="ECO:0000256" key="3">
    <source>
        <dbReference type="ARBA" id="ARBA00022679"/>
    </source>
</evidence>
<dbReference type="GeneID" id="103178265"/>
<name>V9KFS4_CALMI</name>
<feature type="region of interest" description="Disordered" evidence="11">
    <location>
        <begin position="231"/>
        <end position="256"/>
    </location>
</feature>
<dbReference type="GO" id="GO:0005634">
    <property type="term" value="C:nucleus"/>
    <property type="evidence" value="ECO:0007669"/>
    <property type="project" value="UniProtKB-SubCell"/>
</dbReference>
<dbReference type="OMA" id="KNTENNH"/>
<keyword evidence="3 14" id="KW-0808">Transferase</keyword>
<keyword evidence="16" id="KW-1185">Reference proteome</keyword>
<comment type="similarity">
    <text evidence="2">Belongs to the acetyltransferase family. ECO subfamily.</text>
</comment>
<evidence type="ECO:0000256" key="8">
    <source>
        <dbReference type="ARBA" id="ARBA00023306"/>
    </source>
</evidence>
<reference evidence="14 16" key="3">
    <citation type="journal article" date="2014" name="Nature">
        <title>Elephant shark genome provides unique insights into gnathostome evolution.</title>
        <authorList>
            <consortium name="International Elephant Shark Genome Sequencing Consortium"/>
            <person name="Venkatesh B."/>
            <person name="Lee A.P."/>
            <person name="Ravi V."/>
            <person name="Maurya A.K."/>
            <person name="Lian M.M."/>
            <person name="Swann J.B."/>
            <person name="Ohta Y."/>
            <person name="Flajnik M.F."/>
            <person name="Sutoh Y."/>
            <person name="Kasahara M."/>
            <person name="Hoon S."/>
            <person name="Gangu V."/>
            <person name="Roy S.W."/>
            <person name="Irimia M."/>
            <person name="Korzh V."/>
            <person name="Kondrychyn I."/>
            <person name="Lim Z.W."/>
            <person name="Tay B.H."/>
            <person name="Tohari S."/>
            <person name="Kong K.W."/>
            <person name="Ho S."/>
            <person name="Lorente-Galdos B."/>
            <person name="Quilez J."/>
            <person name="Marques-Bonet T."/>
            <person name="Raney B.J."/>
            <person name="Ingham P.W."/>
            <person name="Tay A."/>
            <person name="Hillier L.W."/>
            <person name="Minx P."/>
            <person name="Boehm T."/>
            <person name="Wilson R.K."/>
            <person name="Brenner S."/>
            <person name="Warren W.C."/>
        </authorList>
    </citation>
    <scope>NUCLEOTIDE SEQUENCE</scope>
    <source>
        <tissue evidence="14">Testis</tissue>
    </source>
</reference>
<evidence type="ECO:0000256" key="10">
    <source>
        <dbReference type="ARBA" id="ARBA00047902"/>
    </source>
</evidence>
<dbReference type="GeneTree" id="ENSGT00940000158598"/>
<evidence type="ECO:0000256" key="2">
    <source>
        <dbReference type="ARBA" id="ARBA00005816"/>
    </source>
</evidence>
<dbReference type="STRING" id="7868.ENSCMIP00000035888"/>
<evidence type="ECO:0000256" key="11">
    <source>
        <dbReference type="SAM" id="MobiDB-lite"/>
    </source>
</evidence>
<feature type="compositionally biased region" description="Basic residues" evidence="11">
    <location>
        <begin position="128"/>
        <end position="148"/>
    </location>
</feature>
<keyword evidence="6" id="KW-0862">Zinc</keyword>
<feature type="region of interest" description="Disordered" evidence="11">
    <location>
        <begin position="72"/>
        <end position="91"/>
    </location>
</feature>
<feature type="domain" description="N-acetyltransferase ESCO zinc-finger" evidence="12">
    <location>
        <begin position="538"/>
        <end position="577"/>
    </location>
</feature>
<comment type="catalytic activity">
    <reaction evidence="10">
        <text>L-lysyl-[protein] + acetyl-CoA = N(6)-acetyl-L-lysyl-[protein] + CoA + H(+)</text>
        <dbReference type="Rhea" id="RHEA:45948"/>
        <dbReference type="Rhea" id="RHEA-COMP:9752"/>
        <dbReference type="Rhea" id="RHEA-COMP:10731"/>
        <dbReference type="ChEBI" id="CHEBI:15378"/>
        <dbReference type="ChEBI" id="CHEBI:29969"/>
        <dbReference type="ChEBI" id="CHEBI:57287"/>
        <dbReference type="ChEBI" id="CHEBI:57288"/>
        <dbReference type="ChEBI" id="CHEBI:61930"/>
    </reaction>
</comment>
<dbReference type="GO" id="GO:0008270">
    <property type="term" value="F:zinc ion binding"/>
    <property type="evidence" value="ECO:0007669"/>
    <property type="project" value="UniProtKB-KW"/>
</dbReference>
<evidence type="ECO:0000256" key="9">
    <source>
        <dbReference type="ARBA" id="ARBA00023315"/>
    </source>
</evidence>
<dbReference type="InterPro" id="IPR028005">
    <property type="entry name" value="AcTrfase_ESCO_Znf_dom"/>
</dbReference>
<dbReference type="Pfam" id="PF13878">
    <property type="entry name" value="zf-C2H2_3"/>
    <property type="match status" value="1"/>
</dbReference>
<sequence>MSIAITPIKRKRLSTGDDRADYTPIFTGGLISETPSKQRILNFDEVASRSTKKRSPEFRSLPLLSQFQKKYNPNKENQQGSPNKPSVSTKSFYSKTKQLYLTPLERKLINLSKPATRGDLNVDEPNKLKKAKSPLNKQIKRKINHKTRASLDSKNTPIDQSSVEDELNDPESAKPKVNNKVERNMNLSNGPHSKALLDSEIPHWLSTIWNSDEDEVNELENAEPRMNKKVERKVNQSSGHVTASLDSKTSPTNQSKDGCINTTTKLALKEDICDKPPAKMFLYSSKVNGVKVQQRFRIQMGAAYFSTGRRSHLFSSKTMAVESLSTHCSTQFEQATSKTQGDLNLKEVKKEVSQIVNQSIGKRDLKNVSEDTRKIEKLEIGNINEDAESPPSSWVNFVIKRDVKLILQRIEVLHFIHPGLISKEVKSLKAEDLTETWFDQFQDSESKQDEQEIWRVQRHDVDESDLEMEDGIDSEKNGGSEPVSAVYPIFSKRHQLPKDDATSVGSKTPFDTVPAIPHPAYQQKNKRKKDIEREYKDQLIIDAGQKHFGAVACKSCGMIYTAANPEDEMQHVQHHQRYLERLRYVGWKKERVVAEYLDGKIILVLPDDPKYALKKVEELLELVDNELGYQQAALSNASRSKTYMFISNEKKIVGCLIAENIKQAFRVLSDPAEQKMSKTHELFEHQRAWYCSTKPEEAICGISRIWVFSLMRRKDIASRMVDTLRNTFTYGTCLSKNEIAMSDPTPDGKLFATSYCGTPNFLVYNFIS</sequence>
<feature type="region of interest" description="Disordered" evidence="11">
    <location>
        <begin position="498"/>
        <end position="529"/>
    </location>
</feature>
<evidence type="ECO:0000259" key="13">
    <source>
        <dbReference type="Pfam" id="PF13880"/>
    </source>
</evidence>
<feature type="region of interest" description="Disordered" evidence="11">
    <location>
        <begin position="1"/>
        <end position="21"/>
    </location>
</feature>
<dbReference type="Ensembl" id="ENSCMIT00000036417.1">
    <property type="protein sequence ID" value="ENSCMIP00000035888.1"/>
    <property type="gene ID" value="ENSCMIG00000015178.1"/>
</dbReference>
<evidence type="ECO:0000256" key="6">
    <source>
        <dbReference type="ARBA" id="ARBA00022833"/>
    </source>
</evidence>
<dbReference type="Proteomes" id="UP000314986">
    <property type="component" value="Unassembled WGS sequence"/>
</dbReference>
<evidence type="ECO:0000256" key="5">
    <source>
        <dbReference type="ARBA" id="ARBA00022771"/>
    </source>
</evidence>
<organism evidence="14">
    <name type="scientific">Callorhinchus milii</name>
    <name type="common">Ghost shark</name>
    <dbReference type="NCBI Taxonomy" id="7868"/>
    <lineage>
        <taxon>Eukaryota</taxon>
        <taxon>Metazoa</taxon>
        <taxon>Chordata</taxon>
        <taxon>Craniata</taxon>
        <taxon>Vertebrata</taxon>
        <taxon>Chondrichthyes</taxon>
        <taxon>Holocephali</taxon>
        <taxon>Chimaeriformes</taxon>
        <taxon>Callorhinchidae</taxon>
        <taxon>Callorhinchus</taxon>
    </lineage>
</organism>
<evidence type="ECO:0000256" key="1">
    <source>
        <dbReference type="ARBA" id="ARBA00004123"/>
    </source>
</evidence>
<dbReference type="KEGG" id="cmk:103178265"/>
<dbReference type="OrthoDB" id="428854at2759"/>
<dbReference type="CTD" id="157570"/>
<dbReference type="EMBL" id="JW864213">
    <property type="protein sequence ID" value="AFO96730.1"/>
    <property type="molecule type" value="mRNA"/>
</dbReference>
<dbReference type="PANTHER" id="PTHR45884:SF3">
    <property type="entry name" value="N-ACETYLTRANSFERASE ESCO2"/>
    <property type="match status" value="1"/>
</dbReference>
<accession>V9KFS4</accession>
<dbReference type="AlphaFoldDB" id="V9KFS4"/>
<feature type="compositionally biased region" description="Polar residues" evidence="11">
    <location>
        <begin position="235"/>
        <end position="256"/>
    </location>
</feature>
<feature type="compositionally biased region" description="Polar residues" evidence="11">
    <location>
        <begin position="150"/>
        <end position="161"/>
    </location>
</feature>
<evidence type="ECO:0000259" key="12">
    <source>
        <dbReference type="Pfam" id="PF13878"/>
    </source>
</evidence>
<keyword evidence="5" id="KW-0863">Zinc-finger</keyword>
<dbReference type="GO" id="GO:0007064">
    <property type="term" value="P:mitotic sister chromatid cohesion"/>
    <property type="evidence" value="ECO:0007669"/>
    <property type="project" value="TreeGrafter"/>
</dbReference>
<evidence type="ECO:0000256" key="4">
    <source>
        <dbReference type="ARBA" id="ARBA00022723"/>
    </source>
</evidence>
<dbReference type="InterPro" id="IPR028009">
    <property type="entry name" value="ESCO_Acetyltransf_dom"/>
</dbReference>
<keyword evidence="9" id="KW-0012">Acyltransferase</keyword>
<evidence type="ECO:0000313" key="16">
    <source>
        <dbReference type="Proteomes" id="UP000314986"/>
    </source>
</evidence>
<evidence type="ECO:0000313" key="14">
    <source>
        <dbReference type="EMBL" id="AFO96730.1"/>
    </source>
</evidence>
<evidence type="ECO:0000313" key="15">
    <source>
        <dbReference type="Ensembl" id="ENSCMIP00000035888.1"/>
    </source>
</evidence>
<dbReference type="Pfam" id="PF13880">
    <property type="entry name" value="Acetyltransf_13"/>
    <property type="match status" value="1"/>
</dbReference>
<proteinExistence type="evidence at transcript level"/>
<dbReference type="GO" id="GO:0061733">
    <property type="term" value="F:protein-lysine-acetyltransferase activity"/>
    <property type="evidence" value="ECO:0007669"/>
    <property type="project" value="TreeGrafter"/>
</dbReference>
<comment type="subcellular location">
    <subcellularLocation>
        <location evidence="1">Nucleus</location>
    </subcellularLocation>
</comment>
<feature type="compositionally biased region" description="Basic and acidic residues" evidence="11">
    <location>
        <begin position="171"/>
        <end position="183"/>
    </location>
</feature>
<dbReference type="GO" id="GO:0000785">
    <property type="term" value="C:chromatin"/>
    <property type="evidence" value="ECO:0007669"/>
    <property type="project" value="TreeGrafter"/>
</dbReference>